<gene>
    <name evidence="2" type="ORF">SAMN04487864_1251</name>
</gene>
<dbReference type="OrthoDB" id="9800759at2"/>
<dbReference type="RefSeq" id="WP_093731168.1">
    <property type="nucleotide sequence ID" value="NZ_FMYW01000025.1"/>
</dbReference>
<dbReference type="Proteomes" id="UP000198943">
    <property type="component" value="Unassembled WGS sequence"/>
</dbReference>
<evidence type="ECO:0000313" key="3">
    <source>
        <dbReference type="Proteomes" id="UP000198943"/>
    </source>
</evidence>
<dbReference type="Gene3D" id="3.30.930.30">
    <property type="match status" value="1"/>
</dbReference>
<accession>A0A1G6P9H6</accession>
<protein>
    <submittedName>
        <fullName evidence="2">Plasmid recombination enzyme</fullName>
    </submittedName>
</protein>
<dbReference type="CDD" id="cd17242">
    <property type="entry name" value="MobM_relaxase"/>
    <property type="match status" value="1"/>
</dbReference>
<sequence>MADNYAIIGVAKLHTAGNVAGVLAHALRTRPTANSNGAGIDVRIQPPPLEKIMERVAEYMPRKNAVIMYDFLTTASPAFFKSASPEQVEAWKRDSLKWVQDIFGKDNVVSAIFHDKDEQTCHGSYLIIPEYEGKLNARHFTGGREKLRGLWTSYAQAMSKYGLKRGKLYSPAEHKTIKQYYADINAAAERAARAAIRPEQLPEPGIKDHASPREYAAPLINYAIKTMQQRNANLATALAAERKENEKLIAATAKDRELYSFLQANPDAFRKLEEKLERERESRAADKEKYLNLIAAVKTFFRKNIPANSKDRTPERLGALLGFPELKKAIQIDLTRAARPQQGTERTL</sequence>
<dbReference type="GO" id="GO:0006310">
    <property type="term" value="P:DNA recombination"/>
    <property type="evidence" value="ECO:0007669"/>
    <property type="project" value="InterPro"/>
</dbReference>
<evidence type="ECO:0000256" key="1">
    <source>
        <dbReference type="ARBA" id="ARBA00010657"/>
    </source>
</evidence>
<organism evidence="2 3">
    <name type="scientific">Succiniclasticum ruminis</name>
    <dbReference type="NCBI Taxonomy" id="40841"/>
    <lineage>
        <taxon>Bacteria</taxon>
        <taxon>Bacillati</taxon>
        <taxon>Bacillota</taxon>
        <taxon>Negativicutes</taxon>
        <taxon>Acidaminococcales</taxon>
        <taxon>Acidaminococcaceae</taxon>
        <taxon>Succiniclasticum</taxon>
    </lineage>
</organism>
<proteinExistence type="inferred from homology"/>
<dbReference type="Pfam" id="PF01076">
    <property type="entry name" value="Mob_Pre"/>
    <property type="match status" value="1"/>
</dbReference>
<dbReference type="AlphaFoldDB" id="A0A1G6P9H6"/>
<dbReference type="EMBL" id="FMYW01000025">
    <property type="protein sequence ID" value="SDC76641.1"/>
    <property type="molecule type" value="Genomic_DNA"/>
</dbReference>
<comment type="similarity">
    <text evidence="1">Belongs to the plasmid mobilization pre family.</text>
</comment>
<keyword evidence="3" id="KW-1185">Reference proteome</keyword>
<name>A0A1G6P9H6_9FIRM</name>
<dbReference type="GO" id="GO:0003677">
    <property type="term" value="F:DNA binding"/>
    <property type="evidence" value="ECO:0007669"/>
    <property type="project" value="InterPro"/>
</dbReference>
<dbReference type="InterPro" id="IPR001668">
    <property type="entry name" value="Mob_Pre"/>
</dbReference>
<reference evidence="3" key="1">
    <citation type="submission" date="2016-10" db="EMBL/GenBank/DDBJ databases">
        <authorList>
            <person name="Varghese N."/>
            <person name="Submissions S."/>
        </authorList>
    </citation>
    <scope>NUCLEOTIDE SEQUENCE [LARGE SCALE GENOMIC DNA]</scope>
    <source>
        <strain evidence="3">DSM 11005</strain>
    </source>
</reference>
<evidence type="ECO:0000313" key="2">
    <source>
        <dbReference type="EMBL" id="SDC76641.1"/>
    </source>
</evidence>